<accession>A0ABR2K3F9</accession>
<dbReference type="PROSITE" id="PS51293">
    <property type="entry name" value="SANT"/>
    <property type="match status" value="1"/>
</dbReference>
<dbReference type="CDD" id="cd00167">
    <property type="entry name" value="SANT"/>
    <property type="match status" value="1"/>
</dbReference>
<dbReference type="Proteomes" id="UP001470230">
    <property type="component" value="Unassembled WGS sequence"/>
</dbReference>
<feature type="compositionally biased region" description="Acidic residues" evidence="5">
    <location>
        <begin position="481"/>
        <end position="493"/>
    </location>
</feature>
<feature type="domain" description="ZZ-type" evidence="7">
    <location>
        <begin position="18"/>
        <end position="74"/>
    </location>
</feature>
<feature type="domain" description="Myb-like" evidence="6">
    <location>
        <begin position="81"/>
        <end position="124"/>
    </location>
</feature>
<dbReference type="CDD" id="cd02335">
    <property type="entry name" value="ZZ_ADA2"/>
    <property type="match status" value="1"/>
</dbReference>
<keyword evidence="2 4" id="KW-0863">Zinc-finger</keyword>
<keyword evidence="1" id="KW-0479">Metal-binding</keyword>
<dbReference type="InterPro" id="IPR041983">
    <property type="entry name" value="ADA2-like_ZZ"/>
</dbReference>
<feature type="region of interest" description="Disordered" evidence="5">
    <location>
        <begin position="140"/>
        <end position="178"/>
    </location>
</feature>
<dbReference type="PANTHER" id="PTHR12374">
    <property type="entry name" value="TRANSCRIPTIONAL ADAPTOR 2 ADA2 -RELATED"/>
    <property type="match status" value="1"/>
</dbReference>
<dbReference type="SUPFAM" id="SSF46689">
    <property type="entry name" value="Homeodomain-like"/>
    <property type="match status" value="2"/>
</dbReference>
<dbReference type="EMBL" id="JAPFFF010000007">
    <property type="protein sequence ID" value="KAK8885659.1"/>
    <property type="molecule type" value="Genomic_DNA"/>
</dbReference>
<dbReference type="InterPro" id="IPR036388">
    <property type="entry name" value="WH-like_DNA-bd_sf"/>
</dbReference>
<dbReference type="InterPro" id="IPR009057">
    <property type="entry name" value="Homeodomain-like_sf"/>
</dbReference>
<feature type="compositionally biased region" description="Basic and acidic residues" evidence="5">
    <location>
        <begin position="504"/>
        <end position="524"/>
    </location>
</feature>
<protein>
    <submittedName>
        <fullName evidence="9">Transcriptional adapter 2-alpha</fullName>
    </submittedName>
</protein>
<dbReference type="Pfam" id="PF00249">
    <property type="entry name" value="Myb_DNA-binding"/>
    <property type="match status" value="1"/>
</dbReference>
<dbReference type="SUPFAM" id="SSF57850">
    <property type="entry name" value="RING/U-box"/>
    <property type="match status" value="1"/>
</dbReference>
<keyword evidence="10" id="KW-1185">Reference proteome</keyword>
<dbReference type="Gene3D" id="1.10.10.60">
    <property type="entry name" value="Homeodomain-like"/>
    <property type="match status" value="1"/>
</dbReference>
<feature type="compositionally biased region" description="Basic and acidic residues" evidence="5">
    <location>
        <begin position="151"/>
        <end position="176"/>
    </location>
</feature>
<dbReference type="SMART" id="SM00717">
    <property type="entry name" value="SANT"/>
    <property type="match status" value="1"/>
</dbReference>
<keyword evidence="3" id="KW-0862">Zinc</keyword>
<feature type="compositionally biased region" description="Basic and acidic residues" evidence="5">
    <location>
        <begin position="532"/>
        <end position="547"/>
    </location>
</feature>
<evidence type="ECO:0000259" key="6">
    <source>
        <dbReference type="PROSITE" id="PS50090"/>
    </source>
</evidence>
<evidence type="ECO:0000256" key="1">
    <source>
        <dbReference type="ARBA" id="ARBA00022723"/>
    </source>
</evidence>
<dbReference type="Pfam" id="PF22941">
    <property type="entry name" value="TADA2A-like_3rd"/>
    <property type="match status" value="1"/>
</dbReference>
<dbReference type="PROSITE" id="PS50135">
    <property type="entry name" value="ZF_ZZ_2"/>
    <property type="match status" value="1"/>
</dbReference>
<evidence type="ECO:0000313" key="10">
    <source>
        <dbReference type="Proteomes" id="UP001470230"/>
    </source>
</evidence>
<comment type="caution">
    <text evidence="9">The sequence shown here is derived from an EMBL/GenBank/DDBJ whole genome shotgun (WGS) entry which is preliminary data.</text>
</comment>
<dbReference type="InterPro" id="IPR001005">
    <property type="entry name" value="SANT/Myb"/>
</dbReference>
<proteinExistence type="predicted"/>
<evidence type="ECO:0000256" key="5">
    <source>
        <dbReference type="SAM" id="MobiDB-lite"/>
    </source>
</evidence>
<reference evidence="9 10" key="1">
    <citation type="submission" date="2024-04" db="EMBL/GenBank/DDBJ databases">
        <title>Tritrichomonas musculus Genome.</title>
        <authorList>
            <person name="Alves-Ferreira E."/>
            <person name="Grigg M."/>
            <person name="Lorenzi H."/>
            <person name="Galac M."/>
        </authorList>
    </citation>
    <scope>NUCLEOTIDE SEQUENCE [LARGE SCALE GENOMIC DNA]</scope>
    <source>
        <strain evidence="9 10">EAF2021</strain>
    </source>
</reference>
<dbReference type="Gene3D" id="1.10.10.10">
    <property type="entry name" value="Winged helix-like DNA-binding domain superfamily/Winged helix DNA-binding domain"/>
    <property type="match status" value="1"/>
</dbReference>
<feature type="domain" description="SANT" evidence="8">
    <location>
        <begin position="76"/>
        <end position="128"/>
    </location>
</feature>
<dbReference type="PANTHER" id="PTHR12374:SF20">
    <property type="entry name" value="TRANSCRIPTIONAL ADAPTER 2-ALPHA"/>
    <property type="match status" value="1"/>
</dbReference>
<dbReference type="InterPro" id="IPR017884">
    <property type="entry name" value="SANT_dom"/>
</dbReference>
<dbReference type="InterPro" id="IPR055141">
    <property type="entry name" value="TADA2A_B-like_dom"/>
</dbReference>
<dbReference type="InterPro" id="IPR000433">
    <property type="entry name" value="Znf_ZZ"/>
</dbReference>
<dbReference type="Pfam" id="PF25299">
    <property type="entry name" value="ZZ_ADA2"/>
    <property type="match status" value="1"/>
</dbReference>
<dbReference type="Gene3D" id="3.30.60.90">
    <property type="match status" value="1"/>
</dbReference>
<evidence type="ECO:0000259" key="7">
    <source>
        <dbReference type="PROSITE" id="PS50135"/>
    </source>
</evidence>
<evidence type="ECO:0000256" key="2">
    <source>
        <dbReference type="ARBA" id="ARBA00022771"/>
    </source>
</evidence>
<organism evidence="9 10">
    <name type="scientific">Tritrichomonas musculus</name>
    <dbReference type="NCBI Taxonomy" id="1915356"/>
    <lineage>
        <taxon>Eukaryota</taxon>
        <taxon>Metamonada</taxon>
        <taxon>Parabasalia</taxon>
        <taxon>Tritrichomonadida</taxon>
        <taxon>Tritrichomonadidae</taxon>
        <taxon>Tritrichomonas</taxon>
    </lineage>
</organism>
<evidence type="ECO:0000259" key="8">
    <source>
        <dbReference type="PROSITE" id="PS51293"/>
    </source>
</evidence>
<name>A0ABR2K3F9_9EUKA</name>
<dbReference type="PROSITE" id="PS50090">
    <property type="entry name" value="MYB_LIKE"/>
    <property type="match status" value="1"/>
</dbReference>
<dbReference type="InterPro" id="IPR043145">
    <property type="entry name" value="Znf_ZZ_sf"/>
</dbReference>
<sequence>MSLKGAKKQKQETKPVPLNVRTCSTCHRDISDEIYVKCARCHGFNQCLECFSVGMETQSHLKTHPFILLEPFLQPIFQKGWSAEEEITLLNAIQSCGLGNWHEISDLIKTKTPLECEVHYFNSFIDSPIAPFPEEKILPEAILPPPPDFDTSPRESRPSISHEKNLAERNKKEKTTPAEFAGWMPRRCEFEVEYLNDAEQLIAGVTFSETADTAQTLDQKLTALRIYNEQLEERHIRTHFAIDYGMLQHEFRSFGGRTKSEREMEEAMMPLAQIASREELTNFIHSLENQMRIESQIETLKKWRKNGIVTRDEGVLFNHLQDLLNEEKLTQDKVEKWNRSVQDYSESPEFRATLDRQLLTTAENQLCRNLGLSPHTYLRIKDILIREFMIRGVMTPELAVSLMPPGQEHVMISIYESIKKLGLFLTSEDIENIPQDDENEEKNDPQIEKHSVHHPKMNSTDTEKENEAEIGSTIITTSGNDDNDSENDQDDESEIRNNKKSNKNKSDNKTKNKTSTDHSEKEMTNDDDVGEEDKHENKNNDNNEKEK</sequence>
<evidence type="ECO:0000256" key="4">
    <source>
        <dbReference type="PROSITE-ProRule" id="PRU00228"/>
    </source>
</evidence>
<evidence type="ECO:0000256" key="3">
    <source>
        <dbReference type="ARBA" id="ARBA00022833"/>
    </source>
</evidence>
<evidence type="ECO:0000313" key="9">
    <source>
        <dbReference type="EMBL" id="KAK8885659.1"/>
    </source>
</evidence>
<gene>
    <name evidence="9" type="ORF">M9Y10_041111</name>
</gene>
<feature type="region of interest" description="Disordered" evidence="5">
    <location>
        <begin position="435"/>
        <end position="547"/>
    </location>
</feature>